<reference evidence="1 2" key="1">
    <citation type="journal article" date="2019" name="Int. J. Syst. Evol. Microbiol.">
        <title>The Global Catalogue of Microorganisms (GCM) 10K type strain sequencing project: providing services to taxonomists for standard genome sequencing and annotation.</title>
        <authorList>
            <consortium name="The Broad Institute Genomics Platform"/>
            <consortium name="The Broad Institute Genome Sequencing Center for Infectious Disease"/>
            <person name="Wu L."/>
            <person name="Ma J."/>
        </authorList>
    </citation>
    <scope>NUCLEOTIDE SEQUENCE [LARGE SCALE GENOMIC DNA]</scope>
    <source>
        <strain evidence="1 2">CGMCC 1.15824</strain>
    </source>
</reference>
<evidence type="ECO:0000313" key="1">
    <source>
        <dbReference type="EMBL" id="MFC4987148.1"/>
    </source>
</evidence>
<accession>A0ABD5QBR0</accession>
<dbReference type="EMBL" id="JBHSJG010000018">
    <property type="protein sequence ID" value="MFC4987148.1"/>
    <property type="molecule type" value="Genomic_DNA"/>
</dbReference>
<proteinExistence type="predicted"/>
<dbReference type="AlphaFoldDB" id="A0ABD5QBR0"/>
<keyword evidence="2" id="KW-1185">Reference proteome</keyword>
<evidence type="ECO:0000313" key="2">
    <source>
        <dbReference type="Proteomes" id="UP001595925"/>
    </source>
</evidence>
<gene>
    <name evidence="1" type="ORF">ACFPFO_05090</name>
</gene>
<comment type="caution">
    <text evidence="1">The sequence shown here is derived from an EMBL/GenBank/DDBJ whole genome shotgun (WGS) entry which is preliminary data.</text>
</comment>
<dbReference type="RefSeq" id="WP_224828551.1">
    <property type="nucleotide sequence ID" value="NZ_JAIVEF010000007.1"/>
</dbReference>
<dbReference type="Proteomes" id="UP001595925">
    <property type="component" value="Unassembled WGS sequence"/>
</dbReference>
<name>A0ABD5QBR0_9EURY</name>
<sequence length="103" mass="11440">MSISSKLRQELDNLASDTEINNLTSGDADLHIVHNPNDIDYYHIEGGSIYKASMELELDNNTSQMAFIFPVDTSSEGELISDLNNANQAEITYKMGDWSSLLP</sequence>
<organism evidence="1 2">
    <name type="scientific">Saliphagus infecundisoli</name>
    <dbReference type="NCBI Taxonomy" id="1849069"/>
    <lineage>
        <taxon>Archaea</taxon>
        <taxon>Methanobacteriati</taxon>
        <taxon>Methanobacteriota</taxon>
        <taxon>Stenosarchaea group</taxon>
        <taxon>Halobacteria</taxon>
        <taxon>Halobacteriales</taxon>
        <taxon>Natrialbaceae</taxon>
        <taxon>Saliphagus</taxon>
    </lineage>
</organism>
<protein>
    <submittedName>
        <fullName evidence="1">Uncharacterized protein</fullName>
    </submittedName>
</protein>